<dbReference type="Gene3D" id="3.30.70.260">
    <property type="match status" value="1"/>
</dbReference>
<dbReference type="PROSITE" id="PS00857">
    <property type="entry name" value="PREPHENATE_DEHYDR_1"/>
    <property type="match status" value="1"/>
</dbReference>
<reference evidence="12" key="1">
    <citation type="journal article" date="2019" name="Int. J. Syst. Evol. Microbiol.">
        <title>The Global Catalogue of Microorganisms (GCM) 10K type strain sequencing project: providing services to taxonomists for standard genome sequencing and annotation.</title>
        <authorList>
            <consortium name="The Broad Institute Genomics Platform"/>
            <consortium name="The Broad Institute Genome Sequencing Center for Infectious Disease"/>
            <person name="Wu L."/>
            <person name="Ma J."/>
        </authorList>
    </citation>
    <scope>NUCLEOTIDE SEQUENCE [LARGE SCALE GENOMIC DNA]</scope>
    <source>
        <strain evidence="12">JCM 16540</strain>
    </source>
</reference>
<evidence type="ECO:0000256" key="6">
    <source>
        <dbReference type="ARBA" id="ARBA00023222"/>
    </source>
</evidence>
<evidence type="ECO:0000256" key="7">
    <source>
        <dbReference type="ARBA" id="ARBA00023239"/>
    </source>
</evidence>
<dbReference type="Pfam" id="PF00800">
    <property type="entry name" value="PDT"/>
    <property type="match status" value="1"/>
</dbReference>
<dbReference type="EMBL" id="BAAAYR010000002">
    <property type="protein sequence ID" value="GAA3567839.1"/>
    <property type="molecule type" value="Genomic_DNA"/>
</dbReference>
<evidence type="ECO:0000256" key="3">
    <source>
        <dbReference type="ARBA" id="ARBA00021872"/>
    </source>
</evidence>
<evidence type="ECO:0000259" key="10">
    <source>
        <dbReference type="PROSITE" id="PS51671"/>
    </source>
</evidence>
<keyword evidence="4" id="KW-0028">Amino-acid biosynthesis</keyword>
<keyword evidence="5" id="KW-0057">Aromatic amino acid biosynthesis</keyword>
<dbReference type="PROSITE" id="PS51171">
    <property type="entry name" value="PREPHENATE_DEHYDR_3"/>
    <property type="match status" value="1"/>
</dbReference>
<evidence type="ECO:0000259" key="9">
    <source>
        <dbReference type="PROSITE" id="PS51171"/>
    </source>
</evidence>
<keyword evidence="6" id="KW-0584">Phenylalanine biosynthesis</keyword>
<name>A0ABP6XII3_9ACTN</name>
<organism evidence="11 12">
    <name type="scientific">Microlunatus spumicola</name>
    <dbReference type="NCBI Taxonomy" id="81499"/>
    <lineage>
        <taxon>Bacteria</taxon>
        <taxon>Bacillati</taxon>
        <taxon>Actinomycetota</taxon>
        <taxon>Actinomycetes</taxon>
        <taxon>Propionibacteriales</taxon>
        <taxon>Propionibacteriaceae</taxon>
        <taxon>Microlunatus</taxon>
    </lineage>
</organism>
<comment type="pathway">
    <text evidence="1">Amino-acid biosynthesis; L-phenylalanine biosynthesis; phenylpyruvate from prephenate: step 1/1.</text>
</comment>
<evidence type="ECO:0000256" key="2">
    <source>
        <dbReference type="ARBA" id="ARBA00013147"/>
    </source>
</evidence>
<dbReference type="EC" id="4.2.1.51" evidence="2"/>
<dbReference type="SUPFAM" id="SSF55021">
    <property type="entry name" value="ACT-like"/>
    <property type="match status" value="1"/>
</dbReference>
<sequence>MPGGEATAYGYFGPVGTFTHQALLTLDPPAPADPVPYATVGQALQAVRDGEVAAALVPIENSVEGGVTATLDNLAYGDPLVITGEVLLPVQFGLYARPGTSLADVRLVTTHPHAEAQCRRWLADHLPEAEVVVGGSTAAAAAEVAHEGSRFDAAICAAVAGDLYGLEALASGIADNPDAVTRFVLVSRPVPVGQPTGADKTTLVLFMRENHPGALLEILEQFASRGVDLCRIESRPTRRTLGDYCFSIDAEGHVGDARLAEAMMGLYRTCAEVVFLGSYPRADHLAPDVRPGTANDDYAAASSWLERLRG</sequence>
<evidence type="ECO:0000256" key="8">
    <source>
        <dbReference type="ARBA" id="ARBA00047848"/>
    </source>
</evidence>
<evidence type="ECO:0000256" key="5">
    <source>
        <dbReference type="ARBA" id="ARBA00023141"/>
    </source>
</evidence>
<dbReference type="InterPro" id="IPR002912">
    <property type="entry name" value="ACT_dom"/>
</dbReference>
<comment type="catalytic activity">
    <reaction evidence="8">
        <text>prephenate + H(+) = 3-phenylpyruvate + CO2 + H2O</text>
        <dbReference type="Rhea" id="RHEA:21648"/>
        <dbReference type="ChEBI" id="CHEBI:15377"/>
        <dbReference type="ChEBI" id="CHEBI:15378"/>
        <dbReference type="ChEBI" id="CHEBI:16526"/>
        <dbReference type="ChEBI" id="CHEBI:18005"/>
        <dbReference type="ChEBI" id="CHEBI:29934"/>
        <dbReference type="EC" id="4.2.1.51"/>
    </reaction>
</comment>
<dbReference type="RefSeq" id="WP_204910378.1">
    <property type="nucleotide sequence ID" value="NZ_BAAAYR010000002.1"/>
</dbReference>
<evidence type="ECO:0000256" key="1">
    <source>
        <dbReference type="ARBA" id="ARBA00004741"/>
    </source>
</evidence>
<dbReference type="InterPro" id="IPR018528">
    <property type="entry name" value="Preph_deHydtase_CS"/>
</dbReference>
<dbReference type="PANTHER" id="PTHR21022">
    <property type="entry name" value="PREPHENATE DEHYDRATASE P PROTEIN"/>
    <property type="match status" value="1"/>
</dbReference>
<dbReference type="PIRSF" id="PIRSF001500">
    <property type="entry name" value="Chor_mut_pdt_Ppr"/>
    <property type="match status" value="1"/>
</dbReference>
<feature type="domain" description="ACT" evidence="10">
    <location>
        <begin position="203"/>
        <end position="284"/>
    </location>
</feature>
<dbReference type="NCBIfam" id="NF008865">
    <property type="entry name" value="PRK11898.1"/>
    <property type="match status" value="1"/>
</dbReference>
<dbReference type="PANTHER" id="PTHR21022:SF19">
    <property type="entry name" value="PREPHENATE DEHYDRATASE-RELATED"/>
    <property type="match status" value="1"/>
</dbReference>
<gene>
    <name evidence="11" type="primary">pheA</name>
    <name evidence="11" type="ORF">GCM10022197_25030</name>
</gene>
<dbReference type="SUPFAM" id="SSF53850">
    <property type="entry name" value="Periplasmic binding protein-like II"/>
    <property type="match status" value="1"/>
</dbReference>
<dbReference type="InterPro" id="IPR008242">
    <property type="entry name" value="Chor_mutase/pphenate_deHydtase"/>
</dbReference>
<dbReference type="Proteomes" id="UP001500767">
    <property type="component" value="Unassembled WGS sequence"/>
</dbReference>
<keyword evidence="7" id="KW-0456">Lyase</keyword>
<comment type="caution">
    <text evidence="11">The sequence shown here is derived from an EMBL/GenBank/DDBJ whole genome shotgun (WGS) entry which is preliminary data.</text>
</comment>
<dbReference type="CDD" id="cd04905">
    <property type="entry name" value="ACT_CM-PDT"/>
    <property type="match status" value="1"/>
</dbReference>
<keyword evidence="12" id="KW-1185">Reference proteome</keyword>
<evidence type="ECO:0000256" key="4">
    <source>
        <dbReference type="ARBA" id="ARBA00022605"/>
    </source>
</evidence>
<accession>A0ABP6XII3</accession>
<dbReference type="InterPro" id="IPR001086">
    <property type="entry name" value="Preph_deHydtase"/>
</dbReference>
<dbReference type="CDD" id="cd13632">
    <property type="entry name" value="PBP2_Aa-PDT_like"/>
    <property type="match status" value="1"/>
</dbReference>
<dbReference type="PROSITE" id="PS51671">
    <property type="entry name" value="ACT"/>
    <property type="match status" value="1"/>
</dbReference>
<evidence type="ECO:0000313" key="11">
    <source>
        <dbReference type="EMBL" id="GAA3567839.1"/>
    </source>
</evidence>
<proteinExistence type="predicted"/>
<protein>
    <recommendedName>
        <fullName evidence="3">Prephenate dehydratase</fullName>
        <ecNumber evidence="2">4.2.1.51</ecNumber>
    </recommendedName>
</protein>
<evidence type="ECO:0000313" key="12">
    <source>
        <dbReference type="Proteomes" id="UP001500767"/>
    </source>
</evidence>
<feature type="domain" description="Prephenate dehydratase" evidence="9">
    <location>
        <begin position="8"/>
        <end position="188"/>
    </location>
</feature>
<dbReference type="Gene3D" id="3.40.190.10">
    <property type="entry name" value="Periplasmic binding protein-like II"/>
    <property type="match status" value="2"/>
</dbReference>
<dbReference type="InterPro" id="IPR045865">
    <property type="entry name" value="ACT-like_dom_sf"/>
</dbReference>